<feature type="signal peptide" evidence="2">
    <location>
        <begin position="1"/>
        <end position="27"/>
    </location>
</feature>
<feature type="chain" id="PRO_5047359511" description="Lipoprotein" evidence="2">
    <location>
        <begin position="28"/>
        <end position="426"/>
    </location>
</feature>
<evidence type="ECO:0000256" key="1">
    <source>
        <dbReference type="SAM" id="MobiDB-lite"/>
    </source>
</evidence>
<name>A0ABQ1PWJ7_9ACTN</name>
<dbReference type="RefSeq" id="WP_229721327.1">
    <property type="nucleotide sequence ID" value="NZ_BMCK01000001.1"/>
</dbReference>
<dbReference type="PROSITE" id="PS51257">
    <property type="entry name" value="PROKAR_LIPOPROTEIN"/>
    <property type="match status" value="1"/>
</dbReference>
<dbReference type="SUPFAM" id="SSF50969">
    <property type="entry name" value="YVTN repeat-like/Quinoprotein amine dehydrogenase"/>
    <property type="match status" value="1"/>
</dbReference>
<dbReference type="Gene3D" id="2.130.10.10">
    <property type="entry name" value="YVTN repeat-like/Quinoprotein amine dehydrogenase"/>
    <property type="match status" value="1"/>
</dbReference>
<evidence type="ECO:0008006" key="5">
    <source>
        <dbReference type="Google" id="ProtNLM"/>
    </source>
</evidence>
<proteinExistence type="predicted"/>
<dbReference type="Proteomes" id="UP000630594">
    <property type="component" value="Unassembled WGS sequence"/>
</dbReference>
<sequence length="426" mass="45644">MNHRRTRHVLVPSLCALALLTSCGTTTDSPDPARDRPAAGAESTEVRKLVPRALVAHTEGLLLLDTETGETLDAVEDDAFVRLSETGDGRHVAIAGDAGFRLYDTGLSADQHGDHAHFRTFTPGLLDQVRAAEGAGHVVPHAGRTTFFADGTGEISVVDTDELTDPDAYAEHRTDAPHHGVALTLADGSLLTTQGTEKERSSAQVIRDGQVVAETDACPGVHGEATAAPIVGDDVVVLGCEDGPVVLRKGEFRKVEVDRPYVRTGNLAGHPDSPVVLTDWKVDPDADLERPEQVGLLDTRTDTLRTADLGSSYWFRSLGRGPHGEAVVLTYDGTLRVLDEETGKEVARIQAIKPWREKDDWQEPGPVLEVAGSYAYVSDALTNELVVVDLERAEVVRRLDLPHPAVELVVTTGVAADAAGDHGHDH</sequence>
<dbReference type="EMBL" id="BMCK01000001">
    <property type="protein sequence ID" value="GGD05511.1"/>
    <property type="molecule type" value="Genomic_DNA"/>
</dbReference>
<feature type="region of interest" description="Disordered" evidence="1">
    <location>
        <begin position="25"/>
        <end position="44"/>
    </location>
</feature>
<comment type="caution">
    <text evidence="3">The sequence shown here is derived from an EMBL/GenBank/DDBJ whole genome shotgun (WGS) entry which is preliminary data.</text>
</comment>
<reference evidence="4" key="1">
    <citation type="journal article" date="2019" name="Int. J. Syst. Evol. Microbiol.">
        <title>The Global Catalogue of Microorganisms (GCM) 10K type strain sequencing project: providing services to taxonomists for standard genome sequencing and annotation.</title>
        <authorList>
            <consortium name="The Broad Institute Genomics Platform"/>
            <consortium name="The Broad Institute Genome Sequencing Center for Infectious Disease"/>
            <person name="Wu L."/>
            <person name="Ma J."/>
        </authorList>
    </citation>
    <scope>NUCLEOTIDE SEQUENCE [LARGE SCALE GENOMIC DNA]</scope>
    <source>
        <strain evidence="4">CCM 7403</strain>
    </source>
</reference>
<evidence type="ECO:0000313" key="4">
    <source>
        <dbReference type="Proteomes" id="UP000630594"/>
    </source>
</evidence>
<dbReference type="InterPro" id="IPR015943">
    <property type="entry name" value="WD40/YVTN_repeat-like_dom_sf"/>
</dbReference>
<dbReference type="InterPro" id="IPR011044">
    <property type="entry name" value="Quino_amine_DH_bsu"/>
</dbReference>
<evidence type="ECO:0000313" key="3">
    <source>
        <dbReference type="EMBL" id="GGD05511.1"/>
    </source>
</evidence>
<keyword evidence="2" id="KW-0732">Signal</keyword>
<keyword evidence="4" id="KW-1185">Reference proteome</keyword>
<protein>
    <recommendedName>
        <fullName evidence="5">Lipoprotein</fullName>
    </recommendedName>
</protein>
<gene>
    <name evidence="3" type="ORF">GCM10007231_00380</name>
</gene>
<organism evidence="3 4">
    <name type="scientific">Nocardioides daphniae</name>
    <dbReference type="NCBI Taxonomy" id="402297"/>
    <lineage>
        <taxon>Bacteria</taxon>
        <taxon>Bacillati</taxon>
        <taxon>Actinomycetota</taxon>
        <taxon>Actinomycetes</taxon>
        <taxon>Propionibacteriales</taxon>
        <taxon>Nocardioidaceae</taxon>
        <taxon>Nocardioides</taxon>
    </lineage>
</organism>
<accession>A0ABQ1PWJ7</accession>
<evidence type="ECO:0000256" key="2">
    <source>
        <dbReference type="SAM" id="SignalP"/>
    </source>
</evidence>